<proteinExistence type="predicted"/>
<accession>A0A699X8F6</accession>
<protein>
    <submittedName>
        <fullName evidence="1">Uncharacterized protein</fullName>
    </submittedName>
</protein>
<comment type="caution">
    <text evidence="1">The sequence shown here is derived from an EMBL/GenBank/DDBJ whole genome shotgun (WGS) entry which is preliminary data.</text>
</comment>
<gene>
    <name evidence="1" type="ORF">Tci_927402</name>
</gene>
<organism evidence="1">
    <name type="scientific">Tanacetum cinerariifolium</name>
    <name type="common">Dalmatian daisy</name>
    <name type="synonym">Chrysanthemum cinerariifolium</name>
    <dbReference type="NCBI Taxonomy" id="118510"/>
    <lineage>
        <taxon>Eukaryota</taxon>
        <taxon>Viridiplantae</taxon>
        <taxon>Streptophyta</taxon>
        <taxon>Embryophyta</taxon>
        <taxon>Tracheophyta</taxon>
        <taxon>Spermatophyta</taxon>
        <taxon>Magnoliopsida</taxon>
        <taxon>eudicotyledons</taxon>
        <taxon>Gunneridae</taxon>
        <taxon>Pentapetalae</taxon>
        <taxon>asterids</taxon>
        <taxon>campanulids</taxon>
        <taxon>Asterales</taxon>
        <taxon>Asteraceae</taxon>
        <taxon>Asteroideae</taxon>
        <taxon>Anthemideae</taxon>
        <taxon>Anthemidinae</taxon>
        <taxon>Tanacetum</taxon>
    </lineage>
</organism>
<feature type="non-terminal residue" evidence="1">
    <location>
        <position position="1"/>
    </location>
</feature>
<evidence type="ECO:0000313" key="1">
    <source>
        <dbReference type="EMBL" id="GFD55433.1"/>
    </source>
</evidence>
<dbReference type="AlphaFoldDB" id="A0A699X8F6"/>
<reference evidence="1" key="1">
    <citation type="journal article" date="2019" name="Sci. Rep.">
        <title>Draft genome of Tanacetum cinerariifolium, the natural source of mosquito coil.</title>
        <authorList>
            <person name="Yamashiro T."/>
            <person name="Shiraishi A."/>
            <person name="Satake H."/>
            <person name="Nakayama K."/>
        </authorList>
    </citation>
    <scope>NUCLEOTIDE SEQUENCE</scope>
</reference>
<sequence>QVSAATKTVAPAKVAAAPSKRRKGVVIRDPEEESTTSLIISTKTKSKDKGKWIMLEEPKPLKKKQQIKMDEEYARNLHVELNKDIDWDVAIDHV</sequence>
<dbReference type="EMBL" id="BKCJ011817886">
    <property type="protein sequence ID" value="GFD55433.1"/>
    <property type="molecule type" value="Genomic_DNA"/>
</dbReference>
<feature type="non-terminal residue" evidence="1">
    <location>
        <position position="94"/>
    </location>
</feature>
<name>A0A699X8F6_TANCI</name>